<organism evidence="2 3">
    <name type="scientific">Cercophora scortea</name>
    <dbReference type="NCBI Taxonomy" id="314031"/>
    <lineage>
        <taxon>Eukaryota</taxon>
        <taxon>Fungi</taxon>
        <taxon>Dikarya</taxon>
        <taxon>Ascomycota</taxon>
        <taxon>Pezizomycotina</taxon>
        <taxon>Sordariomycetes</taxon>
        <taxon>Sordariomycetidae</taxon>
        <taxon>Sordariales</taxon>
        <taxon>Lasiosphaeriaceae</taxon>
        <taxon>Cercophora</taxon>
    </lineage>
</organism>
<evidence type="ECO:0000313" key="2">
    <source>
        <dbReference type="EMBL" id="KAK3323973.1"/>
    </source>
</evidence>
<feature type="signal peptide" evidence="1">
    <location>
        <begin position="1"/>
        <end position="17"/>
    </location>
</feature>
<evidence type="ECO:0008006" key="4">
    <source>
        <dbReference type="Google" id="ProtNLM"/>
    </source>
</evidence>
<comment type="caution">
    <text evidence="2">The sequence shown here is derived from an EMBL/GenBank/DDBJ whole genome shotgun (WGS) entry which is preliminary data.</text>
</comment>
<dbReference type="EMBL" id="JAUEPO010000004">
    <property type="protein sequence ID" value="KAK3323973.1"/>
    <property type="molecule type" value="Genomic_DNA"/>
</dbReference>
<sequence length="83" mass="9657">MLSRRFLALLRLEWLACTPVNYLFVKIKAQSDHRPAPLPIYRHSLVPAWSCLTSDNTFLACPRCYYYLTSYCLASPLRVGWCD</sequence>
<accession>A0AAE0M9Y5</accession>
<keyword evidence="3" id="KW-1185">Reference proteome</keyword>
<protein>
    <recommendedName>
        <fullName evidence="4">Secreted protein</fullName>
    </recommendedName>
</protein>
<gene>
    <name evidence="2" type="ORF">B0T19DRAFT_218754</name>
</gene>
<reference evidence="2" key="1">
    <citation type="journal article" date="2023" name="Mol. Phylogenet. Evol.">
        <title>Genome-scale phylogeny and comparative genomics of the fungal order Sordariales.</title>
        <authorList>
            <person name="Hensen N."/>
            <person name="Bonometti L."/>
            <person name="Westerberg I."/>
            <person name="Brannstrom I.O."/>
            <person name="Guillou S."/>
            <person name="Cros-Aarteil S."/>
            <person name="Calhoun S."/>
            <person name="Haridas S."/>
            <person name="Kuo A."/>
            <person name="Mondo S."/>
            <person name="Pangilinan J."/>
            <person name="Riley R."/>
            <person name="LaButti K."/>
            <person name="Andreopoulos B."/>
            <person name="Lipzen A."/>
            <person name="Chen C."/>
            <person name="Yan M."/>
            <person name="Daum C."/>
            <person name="Ng V."/>
            <person name="Clum A."/>
            <person name="Steindorff A."/>
            <person name="Ohm R.A."/>
            <person name="Martin F."/>
            <person name="Silar P."/>
            <person name="Natvig D.O."/>
            <person name="Lalanne C."/>
            <person name="Gautier V."/>
            <person name="Ament-Velasquez S.L."/>
            <person name="Kruys A."/>
            <person name="Hutchinson M.I."/>
            <person name="Powell A.J."/>
            <person name="Barry K."/>
            <person name="Miller A.N."/>
            <person name="Grigoriev I.V."/>
            <person name="Debuchy R."/>
            <person name="Gladieux P."/>
            <person name="Hiltunen Thoren M."/>
            <person name="Johannesson H."/>
        </authorList>
    </citation>
    <scope>NUCLEOTIDE SEQUENCE</scope>
    <source>
        <strain evidence="2">SMH4131-1</strain>
    </source>
</reference>
<keyword evidence="1" id="KW-0732">Signal</keyword>
<proteinExistence type="predicted"/>
<feature type="chain" id="PRO_5042060607" description="Secreted protein" evidence="1">
    <location>
        <begin position="18"/>
        <end position="83"/>
    </location>
</feature>
<dbReference type="AlphaFoldDB" id="A0AAE0M9Y5"/>
<evidence type="ECO:0000256" key="1">
    <source>
        <dbReference type="SAM" id="SignalP"/>
    </source>
</evidence>
<dbReference type="Proteomes" id="UP001286456">
    <property type="component" value="Unassembled WGS sequence"/>
</dbReference>
<name>A0AAE0M9Y5_9PEZI</name>
<evidence type="ECO:0000313" key="3">
    <source>
        <dbReference type="Proteomes" id="UP001286456"/>
    </source>
</evidence>
<reference evidence="2" key="2">
    <citation type="submission" date="2023-06" db="EMBL/GenBank/DDBJ databases">
        <authorList>
            <consortium name="Lawrence Berkeley National Laboratory"/>
            <person name="Haridas S."/>
            <person name="Hensen N."/>
            <person name="Bonometti L."/>
            <person name="Westerberg I."/>
            <person name="Brannstrom I.O."/>
            <person name="Guillou S."/>
            <person name="Cros-Aarteil S."/>
            <person name="Calhoun S."/>
            <person name="Kuo A."/>
            <person name="Mondo S."/>
            <person name="Pangilinan J."/>
            <person name="Riley R."/>
            <person name="Labutti K."/>
            <person name="Andreopoulos B."/>
            <person name="Lipzen A."/>
            <person name="Chen C."/>
            <person name="Yanf M."/>
            <person name="Daum C."/>
            <person name="Ng V."/>
            <person name="Clum A."/>
            <person name="Steindorff A."/>
            <person name="Ohm R."/>
            <person name="Martin F."/>
            <person name="Silar P."/>
            <person name="Natvig D."/>
            <person name="Lalanne C."/>
            <person name="Gautier V."/>
            <person name="Ament-Velasquez S.L."/>
            <person name="Kruys A."/>
            <person name="Hutchinson M.I."/>
            <person name="Powell A.J."/>
            <person name="Barry K."/>
            <person name="Miller A.N."/>
            <person name="Grigoriev I.V."/>
            <person name="Debuchy R."/>
            <person name="Gladieux P."/>
            <person name="Thoren M.H."/>
            <person name="Johannesson H."/>
        </authorList>
    </citation>
    <scope>NUCLEOTIDE SEQUENCE</scope>
    <source>
        <strain evidence="2">SMH4131-1</strain>
    </source>
</reference>